<evidence type="ECO:0000256" key="2">
    <source>
        <dbReference type="ARBA" id="ARBA00001966"/>
    </source>
</evidence>
<dbReference type="Pfam" id="PF00330">
    <property type="entry name" value="Aconitase"/>
    <property type="match status" value="1"/>
</dbReference>
<dbReference type="EC" id="4.2.1.3" evidence="14"/>
<dbReference type="GO" id="GO:0006099">
    <property type="term" value="P:tricarboxylic acid cycle"/>
    <property type="evidence" value="ECO:0007669"/>
    <property type="project" value="UniProtKB-UniPathway"/>
</dbReference>
<evidence type="ECO:0000256" key="9">
    <source>
        <dbReference type="ARBA" id="ARBA00022884"/>
    </source>
</evidence>
<accession>A0A839RSM1</accession>
<dbReference type="Gene3D" id="3.30.499.10">
    <property type="entry name" value="Aconitase, domain 3"/>
    <property type="match status" value="2"/>
</dbReference>
<name>A0A839RSM1_9ACTN</name>
<dbReference type="Gene3D" id="3.20.19.10">
    <property type="entry name" value="Aconitase, domain 4"/>
    <property type="match status" value="1"/>
</dbReference>
<feature type="domain" description="Aconitase A/isopropylmalate dehydratase small subunit swivel" evidence="16">
    <location>
        <begin position="756"/>
        <end position="886"/>
    </location>
</feature>
<reference evidence="17 18" key="1">
    <citation type="submission" date="2020-08" db="EMBL/GenBank/DDBJ databases">
        <title>Sequencing the genomes of 1000 actinobacteria strains.</title>
        <authorList>
            <person name="Klenk H.-P."/>
        </authorList>
    </citation>
    <scope>NUCLEOTIDE SEQUENCE [LARGE SCALE GENOMIC DNA]</scope>
    <source>
        <strain evidence="17 18">DSM 45258</strain>
    </source>
</reference>
<dbReference type="EMBL" id="JACHWS010000005">
    <property type="protein sequence ID" value="MBB3039865.1"/>
    <property type="molecule type" value="Genomic_DNA"/>
</dbReference>
<evidence type="ECO:0000256" key="14">
    <source>
        <dbReference type="RuleBase" id="RU361275"/>
    </source>
</evidence>
<evidence type="ECO:0000256" key="13">
    <source>
        <dbReference type="ARBA" id="ARBA00023501"/>
    </source>
</evidence>
<keyword evidence="11 14" id="KW-0411">Iron-sulfur</keyword>
<dbReference type="PRINTS" id="PR00415">
    <property type="entry name" value="ACONITASE"/>
</dbReference>
<dbReference type="NCBIfam" id="TIGR01341">
    <property type="entry name" value="aconitase_1"/>
    <property type="match status" value="1"/>
</dbReference>
<evidence type="ECO:0000256" key="1">
    <source>
        <dbReference type="ARBA" id="ARBA00000118"/>
    </source>
</evidence>
<evidence type="ECO:0000256" key="10">
    <source>
        <dbReference type="ARBA" id="ARBA00023004"/>
    </source>
</evidence>
<dbReference type="GO" id="GO:0047456">
    <property type="term" value="F:2-methylisocitrate dehydratase activity"/>
    <property type="evidence" value="ECO:0007669"/>
    <property type="project" value="UniProtKB-EC"/>
</dbReference>
<dbReference type="AlphaFoldDB" id="A0A839RSM1"/>
<dbReference type="InterPro" id="IPR036008">
    <property type="entry name" value="Aconitase_4Fe-4S_dom"/>
</dbReference>
<dbReference type="PANTHER" id="PTHR11670">
    <property type="entry name" value="ACONITASE/IRON-RESPONSIVE ELEMENT FAMILY MEMBER"/>
    <property type="match status" value="1"/>
</dbReference>
<feature type="domain" description="Aconitase/3-isopropylmalate dehydratase large subunit alpha/beta/alpha" evidence="15">
    <location>
        <begin position="102"/>
        <end position="627"/>
    </location>
</feature>
<dbReference type="GO" id="GO:0046872">
    <property type="term" value="F:metal ion binding"/>
    <property type="evidence" value="ECO:0007669"/>
    <property type="project" value="UniProtKB-KW"/>
</dbReference>
<protein>
    <recommendedName>
        <fullName evidence="14">Aconitate hydratase</fullName>
        <shortName evidence="14">Aconitase</shortName>
        <ecNumber evidence="14">4.2.1.3</ecNumber>
    </recommendedName>
</protein>
<evidence type="ECO:0000256" key="7">
    <source>
        <dbReference type="ARBA" id="ARBA00022532"/>
    </source>
</evidence>
<keyword evidence="8" id="KW-0479">Metal-binding</keyword>
<sequence length="963" mass="104866">MRQRHLPKVACDPVGTAQLAEDLSTSGADVSTSIDSFGARGTLEVGDNSYEIFRLSAVPGTEKLPYALKVLAENLLRTEDGLNITEEHINAISKWDPSAQPSVEIQFTPARVIMQDFTGVPCVVDLATMREAVTTLGGDPDKVNPLSPAEMVIDHSVILDVFGRPDAFERNVELEYQRNGERYQFLRWGQGAFDDFKVVPPGTGIVHQVNIEYLARTVMVRNGQAYPDTCVGTDSHTTMVNGLGVLGWGVGGIEAEAAMLGQPVSMLIPRVVGFKLTGEINPGVTATDVVLTVTDMLRKHGVVGKFVEFYGQGVAEVPLANRATLGNMSPEFGSTAAIFPIDEETINYLRLTGRDEDQLALVEAYAKEQGMWHDANREPEYSEYLELDLSTVVPSIAGPKRPQDRILLSESKTAFRKDIHNYVEENHATPHSHLDEAVEESFPASDPAALSFADDDAVDLNSAANGSEGRPSKPIKVVSEEHGEFVLDHGAVAVAGITSCTNTSNPSVMIGAALLARNAVEKGLTSKPWVKTNMAPGSQVVSDYYEKAGLWPYLEKLGFHLGGYGCTTCIGNTGPLPEEISKAINEHDLTVTAVLSGNRNFEGRISPDVKMNYLASPPLVIAYALAGTMDFDFETDSLGKDKEGNDVYLKDIWPSPQEIDDTIKSAISQEMFKKSYADVFKGDERWRNLPTPEGNTFEWGEDSTYVRKAPYFDGMTLETTPVSDVKGARVLALLGDSVTTDHISPAGPIKPGTPAAQYLDSHGVERKDYNSLGSRRGNHEVMIRGTFANIRLRNQLLDDVSGGYTRDFTQEGGPQAFIYDASMNYQKAGIPLVVIGGKEYGSGSSRDWAAKGTRLLGVKAVITESFERIHRSNLIGMGVVPLQFPEGESAKTLGIDGTEVFDIEGIEKLNEGVTPPTMKVTATKENGEKIEFDAVVRIDTPGERDYYRNGGILQYVLRNMVKS</sequence>
<evidence type="ECO:0000256" key="4">
    <source>
        <dbReference type="ARBA" id="ARBA00005026"/>
    </source>
</evidence>
<evidence type="ECO:0000313" key="17">
    <source>
        <dbReference type="EMBL" id="MBB3039865.1"/>
    </source>
</evidence>
<evidence type="ECO:0000256" key="3">
    <source>
        <dbReference type="ARBA" id="ARBA00004717"/>
    </source>
</evidence>
<comment type="similarity">
    <text evidence="5 14">Belongs to the aconitase/IPM isomerase family.</text>
</comment>
<evidence type="ECO:0000256" key="6">
    <source>
        <dbReference type="ARBA" id="ARBA00011245"/>
    </source>
</evidence>
<dbReference type="InterPro" id="IPR001030">
    <property type="entry name" value="Acoase/IPM_deHydtase_lsu_aba"/>
</dbReference>
<organism evidence="17 18">
    <name type="scientific">Hoyosella altamirensis</name>
    <dbReference type="NCBI Taxonomy" id="616997"/>
    <lineage>
        <taxon>Bacteria</taxon>
        <taxon>Bacillati</taxon>
        <taxon>Actinomycetota</taxon>
        <taxon>Actinomycetes</taxon>
        <taxon>Mycobacteriales</taxon>
        <taxon>Hoyosellaceae</taxon>
        <taxon>Hoyosella</taxon>
    </lineage>
</organism>
<dbReference type="InterPro" id="IPR044137">
    <property type="entry name" value="AcnA_IRP_Swivel"/>
</dbReference>
<evidence type="ECO:0000259" key="15">
    <source>
        <dbReference type="Pfam" id="PF00330"/>
    </source>
</evidence>
<dbReference type="GO" id="GO:0019679">
    <property type="term" value="P:propionate metabolic process, methylcitrate cycle"/>
    <property type="evidence" value="ECO:0007669"/>
    <property type="project" value="UniProtKB-ARBA"/>
</dbReference>
<dbReference type="FunFam" id="3.20.19.10:FF:000001">
    <property type="entry name" value="Aconitate hydratase"/>
    <property type="match status" value="1"/>
</dbReference>
<dbReference type="SUPFAM" id="SSF53732">
    <property type="entry name" value="Aconitase iron-sulfur domain"/>
    <property type="match status" value="1"/>
</dbReference>
<evidence type="ECO:0000256" key="12">
    <source>
        <dbReference type="ARBA" id="ARBA00023239"/>
    </source>
</evidence>
<comment type="cofactor">
    <cofactor evidence="2">
        <name>[4Fe-4S] cluster</name>
        <dbReference type="ChEBI" id="CHEBI:49883"/>
    </cofactor>
</comment>
<dbReference type="GO" id="GO:0003994">
    <property type="term" value="F:aconitate hydratase activity"/>
    <property type="evidence" value="ECO:0007669"/>
    <property type="project" value="UniProtKB-EC"/>
</dbReference>
<evidence type="ECO:0000259" key="16">
    <source>
        <dbReference type="Pfam" id="PF00694"/>
    </source>
</evidence>
<dbReference type="FunFam" id="3.30.499.10:FF:000009">
    <property type="entry name" value="Aconitate hydratase"/>
    <property type="match status" value="1"/>
</dbReference>
<gene>
    <name evidence="17" type="ORF">FHU29_004355</name>
</gene>
<evidence type="ECO:0000256" key="11">
    <source>
        <dbReference type="ARBA" id="ARBA00023014"/>
    </source>
</evidence>
<comment type="pathway">
    <text evidence="3">Carbohydrate metabolism; tricarboxylic acid cycle; isocitrate from oxaloacetate: step 2/2.</text>
</comment>
<dbReference type="InterPro" id="IPR000573">
    <property type="entry name" value="AconitaseA/IPMdHydase_ssu_swvl"/>
</dbReference>
<dbReference type="InterPro" id="IPR006249">
    <property type="entry name" value="Aconitase/IRP2"/>
</dbReference>
<keyword evidence="18" id="KW-1185">Reference proteome</keyword>
<keyword evidence="9" id="KW-0694">RNA-binding</keyword>
<dbReference type="Proteomes" id="UP000567922">
    <property type="component" value="Unassembled WGS sequence"/>
</dbReference>
<comment type="caution">
    <text evidence="17">The sequence shown here is derived from an EMBL/GenBank/DDBJ whole genome shotgun (WGS) entry which is preliminary data.</text>
</comment>
<dbReference type="UniPathway" id="UPA00946"/>
<evidence type="ECO:0000256" key="5">
    <source>
        <dbReference type="ARBA" id="ARBA00007185"/>
    </source>
</evidence>
<dbReference type="Pfam" id="PF00694">
    <property type="entry name" value="Aconitase_C"/>
    <property type="match status" value="1"/>
</dbReference>
<dbReference type="Gene3D" id="6.10.190.10">
    <property type="match status" value="1"/>
</dbReference>
<dbReference type="NCBIfam" id="NF006757">
    <property type="entry name" value="PRK09277.1"/>
    <property type="match status" value="1"/>
</dbReference>
<dbReference type="InterPro" id="IPR015928">
    <property type="entry name" value="Aconitase/3IPM_dehydase_swvl"/>
</dbReference>
<comment type="function">
    <text evidence="14">Catalyzes the isomerization of citrate to isocitrate via cis-aconitate.</text>
</comment>
<keyword evidence="12 14" id="KW-0456">Lyase</keyword>
<proteinExistence type="inferred from homology"/>
<evidence type="ECO:0000313" key="18">
    <source>
        <dbReference type="Proteomes" id="UP000567922"/>
    </source>
</evidence>
<dbReference type="PROSITE" id="PS00450">
    <property type="entry name" value="ACONITASE_1"/>
    <property type="match status" value="1"/>
</dbReference>
<dbReference type="FunFam" id="3.30.499.10:FF:000002">
    <property type="entry name" value="Aconitate hydratase"/>
    <property type="match status" value="1"/>
</dbReference>
<keyword evidence="10 14" id="KW-0408">Iron</keyword>
<keyword evidence="7" id="KW-0816">Tricarboxylic acid cycle</keyword>
<comment type="catalytic activity">
    <reaction evidence="1">
        <text>(2S,3R)-3-hydroxybutane-1,2,3-tricarboxylate = 2-methyl-cis-aconitate + H2O</text>
        <dbReference type="Rhea" id="RHEA:17941"/>
        <dbReference type="ChEBI" id="CHEBI:15377"/>
        <dbReference type="ChEBI" id="CHEBI:57429"/>
        <dbReference type="ChEBI" id="CHEBI:57872"/>
        <dbReference type="EC" id="4.2.1.99"/>
    </reaction>
</comment>
<dbReference type="CDD" id="cd01580">
    <property type="entry name" value="AcnA_IRP_Swivel"/>
    <property type="match status" value="1"/>
</dbReference>
<dbReference type="InterPro" id="IPR018136">
    <property type="entry name" value="Aconitase_4Fe-4S_BS"/>
</dbReference>
<dbReference type="PROSITE" id="PS01244">
    <property type="entry name" value="ACONITASE_2"/>
    <property type="match status" value="1"/>
</dbReference>
<dbReference type="InterPro" id="IPR015931">
    <property type="entry name" value="Acnase/IPM_dHydase_lsu_aba_1/3"/>
</dbReference>
<evidence type="ECO:0000256" key="8">
    <source>
        <dbReference type="ARBA" id="ARBA00022723"/>
    </source>
</evidence>
<dbReference type="GO" id="GO:0003723">
    <property type="term" value="F:RNA binding"/>
    <property type="evidence" value="ECO:0007669"/>
    <property type="project" value="UniProtKB-KW"/>
</dbReference>
<comment type="subunit">
    <text evidence="6">Monomer.</text>
</comment>
<dbReference type="NCBIfam" id="NF009520">
    <property type="entry name" value="PRK12881.1"/>
    <property type="match status" value="1"/>
</dbReference>
<dbReference type="UniPathway" id="UPA00223">
    <property type="reaction ID" value="UER00718"/>
</dbReference>
<dbReference type="GO" id="GO:0051539">
    <property type="term" value="F:4 iron, 4 sulfur cluster binding"/>
    <property type="evidence" value="ECO:0007669"/>
    <property type="project" value="UniProtKB-KW"/>
</dbReference>
<comment type="catalytic activity">
    <reaction evidence="13 14">
        <text>citrate = D-threo-isocitrate</text>
        <dbReference type="Rhea" id="RHEA:10336"/>
        <dbReference type="ChEBI" id="CHEBI:15562"/>
        <dbReference type="ChEBI" id="CHEBI:16947"/>
        <dbReference type="EC" id="4.2.1.3"/>
    </reaction>
</comment>
<keyword evidence="14" id="KW-0004">4Fe-4S</keyword>
<dbReference type="SUPFAM" id="SSF52016">
    <property type="entry name" value="LeuD/IlvD-like"/>
    <property type="match status" value="1"/>
</dbReference>
<comment type="pathway">
    <text evidence="4">Organic acid metabolism; propanoate degradation.</text>
</comment>